<sequence length="592" mass="65138">MAGAIEAKSLSSLTALASNPPRYPRNPTHEKHEPVVLYIARVPGSRDVFLSPMKPRQKVVTAEDVQSCLYYLHLDRPEDDDLKKEATSENGGISSSPLEERPINEQPPISRKPLPATPASSAPLPTPSNSVRRKPLVSPPALSVTTQMGNLPNLPNLPPRQIPHALTPGRPHHQRGRSNDPSLRRQENIPPGEETRRWSAAPNPESPNFDSYRPLPRRPLDQSSVNSNFSESTYPSGRPSLSQLDPAQSSPATSPSPSDEGTCLTLIRRDPASGAQWNVGKIRDPPSFNLSSENFDKSPQEQRTIRKPGAPLYIEINNPGYTKFLHSDMAAPMSPRRSEDTVRSSRSSMNGPPGASYNPVDTAFRRRIWFEGSRYVADYFGHKKSMSNDSGRSLGVPGQITPTSPHSPILPDDSGFHEARRRLEIPAQERKSGYRGPVFESPWRGRCEFITGGAGDSLRCRHILPVSNNVQAPEPVTASELRFNLPSLPSAQNDDRASKRSSALVRPTLRDHSSSMSVSDYMRADPSEILQGLSSLNLSLGKEYAGGGFGGKQAKLGKLIIRDEGLKMMDLLVAANMSLWWRAYERVEAATR</sequence>
<protein>
    <submittedName>
        <fullName evidence="2">Uncharacterized protein</fullName>
    </submittedName>
</protein>
<feature type="region of interest" description="Disordered" evidence="1">
    <location>
        <begin position="487"/>
        <end position="518"/>
    </location>
</feature>
<feature type="compositionally biased region" description="Basic and acidic residues" evidence="1">
    <location>
        <begin position="182"/>
        <end position="197"/>
    </location>
</feature>
<feature type="compositionally biased region" description="Polar residues" evidence="1">
    <location>
        <begin position="221"/>
        <end position="245"/>
    </location>
</feature>
<evidence type="ECO:0000313" key="2">
    <source>
        <dbReference type="EMBL" id="KAK7513087.1"/>
    </source>
</evidence>
<name>A0ABR1KGQ6_9PEZI</name>
<feature type="compositionally biased region" description="Low complexity" evidence="1">
    <location>
        <begin position="7"/>
        <end position="18"/>
    </location>
</feature>
<feature type="compositionally biased region" description="Basic and acidic residues" evidence="1">
    <location>
        <begin position="294"/>
        <end position="304"/>
    </location>
</feature>
<feature type="compositionally biased region" description="Polar residues" evidence="1">
    <location>
        <begin position="88"/>
        <end position="97"/>
    </location>
</feature>
<gene>
    <name evidence="2" type="ORF">IWZ03DRAFT_45541</name>
</gene>
<feature type="region of interest" description="Disordered" evidence="1">
    <location>
        <begin position="1"/>
        <end position="30"/>
    </location>
</feature>
<feature type="compositionally biased region" description="Low complexity" evidence="1">
    <location>
        <begin position="246"/>
        <end position="258"/>
    </location>
</feature>
<comment type="caution">
    <text evidence="2">The sequence shown here is derived from an EMBL/GenBank/DDBJ whole genome shotgun (WGS) entry which is preliminary data.</text>
</comment>
<accession>A0ABR1KGQ6</accession>
<feature type="region of interest" description="Disordered" evidence="1">
    <location>
        <begin position="330"/>
        <end position="358"/>
    </location>
</feature>
<feature type="compositionally biased region" description="Low complexity" evidence="1">
    <location>
        <begin position="113"/>
        <end position="123"/>
    </location>
</feature>
<evidence type="ECO:0000256" key="1">
    <source>
        <dbReference type="SAM" id="MobiDB-lite"/>
    </source>
</evidence>
<feature type="region of interest" description="Disordered" evidence="1">
    <location>
        <begin position="77"/>
        <end position="304"/>
    </location>
</feature>
<keyword evidence="3" id="KW-1185">Reference proteome</keyword>
<feature type="region of interest" description="Disordered" evidence="1">
    <location>
        <begin position="386"/>
        <end position="414"/>
    </location>
</feature>
<feature type="compositionally biased region" description="Basic and acidic residues" evidence="1">
    <location>
        <begin position="77"/>
        <end position="87"/>
    </location>
</feature>
<reference evidence="2 3" key="1">
    <citation type="submission" date="2024-04" db="EMBL/GenBank/DDBJ databases">
        <title>Phyllosticta paracitricarpa is synonymous to the EU quarantine fungus P. citricarpa based on phylogenomic analyses.</title>
        <authorList>
            <consortium name="Lawrence Berkeley National Laboratory"/>
            <person name="Van Ingen-Buijs V.A."/>
            <person name="Van Westerhoven A.C."/>
            <person name="Haridas S."/>
            <person name="Skiadas P."/>
            <person name="Martin F."/>
            <person name="Groenewald J.Z."/>
            <person name="Crous P.W."/>
            <person name="Seidl M.F."/>
        </authorList>
    </citation>
    <scope>NUCLEOTIDE SEQUENCE [LARGE SCALE GENOMIC DNA]</scope>
    <source>
        <strain evidence="2 3">CBS 123371</strain>
    </source>
</reference>
<organism evidence="2 3">
    <name type="scientific">Phyllosticta citriasiana</name>
    <dbReference type="NCBI Taxonomy" id="595635"/>
    <lineage>
        <taxon>Eukaryota</taxon>
        <taxon>Fungi</taxon>
        <taxon>Dikarya</taxon>
        <taxon>Ascomycota</taxon>
        <taxon>Pezizomycotina</taxon>
        <taxon>Dothideomycetes</taxon>
        <taxon>Dothideomycetes incertae sedis</taxon>
        <taxon>Botryosphaeriales</taxon>
        <taxon>Phyllostictaceae</taxon>
        <taxon>Phyllosticta</taxon>
    </lineage>
</organism>
<dbReference type="EMBL" id="JBBPHU010000010">
    <property type="protein sequence ID" value="KAK7513087.1"/>
    <property type="molecule type" value="Genomic_DNA"/>
</dbReference>
<evidence type="ECO:0000313" key="3">
    <source>
        <dbReference type="Proteomes" id="UP001363622"/>
    </source>
</evidence>
<proteinExistence type="predicted"/>
<dbReference type="Proteomes" id="UP001363622">
    <property type="component" value="Unassembled WGS sequence"/>
</dbReference>